<dbReference type="Gene3D" id="2.60.40.10">
    <property type="entry name" value="Immunoglobulins"/>
    <property type="match status" value="1"/>
</dbReference>
<keyword evidence="4" id="KW-0732">Signal</keyword>
<dbReference type="Proteomes" id="UP000823913">
    <property type="component" value="Unassembled WGS sequence"/>
</dbReference>
<evidence type="ECO:0000313" key="6">
    <source>
        <dbReference type="EMBL" id="HIR67449.1"/>
    </source>
</evidence>
<dbReference type="GO" id="GO:0005975">
    <property type="term" value="P:carbohydrate metabolic process"/>
    <property type="evidence" value="ECO:0007669"/>
    <property type="project" value="InterPro"/>
</dbReference>
<dbReference type="SMART" id="SM01217">
    <property type="entry name" value="Fn3_like"/>
    <property type="match status" value="1"/>
</dbReference>
<evidence type="ECO:0000256" key="3">
    <source>
        <dbReference type="SAM" id="MobiDB-lite"/>
    </source>
</evidence>
<feature type="domain" description="Fibronectin type III-like" evidence="5">
    <location>
        <begin position="485"/>
        <end position="564"/>
    </location>
</feature>
<evidence type="ECO:0000256" key="2">
    <source>
        <dbReference type="ARBA" id="ARBA00022801"/>
    </source>
</evidence>
<evidence type="ECO:0000313" key="7">
    <source>
        <dbReference type="Proteomes" id="UP000823913"/>
    </source>
</evidence>
<dbReference type="PROSITE" id="PS51257">
    <property type="entry name" value="PROKAR_LIPOPROTEIN"/>
    <property type="match status" value="1"/>
</dbReference>
<dbReference type="Gene3D" id="3.40.50.1700">
    <property type="entry name" value="Glycoside hydrolase family 3 C-terminal domain"/>
    <property type="match status" value="1"/>
</dbReference>
<protein>
    <submittedName>
        <fullName evidence="6">Glycoside hydrolase family 3 protein</fullName>
    </submittedName>
</protein>
<dbReference type="InterPro" id="IPR001764">
    <property type="entry name" value="Glyco_hydro_3_N"/>
</dbReference>
<dbReference type="InterPro" id="IPR036881">
    <property type="entry name" value="Glyco_hydro_3_C_sf"/>
</dbReference>
<sequence>MNKAKKIAGAIMSGILACTMALSLAACAGDSTAGVAGPQGPQGPQGEQGPAGPAGETPYIGDNGNWWIGDYDTGIFAGSPNVPAEVETLQEILVGTQDEVTGFLEANGMFYSDYADLATARQKTRELNIQAALEGSVLLKNEDSALPLKSTEKRVTMFGICSAYPLYGGGGAGSGIPDSYGVASTSIKDSLESVGMAVNPATYSYYRNNYTQGNSDNASFGDTVEDTRGAFAECSGSFYNYDDAAIVVIGRTGSEGRDLSMTNAAGRSSADETKHNLELTDGEKELIRQAKAHFDKVIVLLNSANVLEMAELNAPKTSDNLGVDAILWIGHTGNDQAAAVGPILTGLTNPSGHTSDTWNTDLLTIPSSYNVGSMAHVTEDDGTPYDNYIYGPDGRTDFHSVEYREGIYMGYKYYETKYADMEAAEEGSGEEWYDSQVIYPFGYGLSYTSFEWELVGAGEGAITAANETITMQVKVTNTGTVAGKDVVQMYVNPPYTLGEIEKSSANLMDFAKTDVLQPGESQVVTLQCVAQDFASFDWNDANFNDFYGYELEAGDYIISAKRNSHDSVIDITRTVEQDITCPTDYTTGNEIVPVFSQTSGDWAEFYSVNDTLLANSMTRMDGFAMVESEGFASNREQRTVAQSVLDTFEERAATWAADDGPEDYWYVADDGIPEGWSQSSSESVYTFDEGEVRDNEDGTPGTRHRNDIYEATRVNGEKTEIQLFDMAGVPFTDYTIDENNKIVVGTDAGSQKWEQFLNQLTWEEMLQIANNGSYTRYKVDSIGMTTQADMDGSTQLGWSITTASWADWICNAISTTSCFVPAITVACTWNKDLAYDLGNAMGNEALLVNYDGLYGYSMNLHRSPFSGRNYEYYSEDGVLTGKIAAQQTLGVTEKGVVTYIKHLVLNDTETNRGGIATYATEQVIRELYFKPFEMCIKEGRSMGIMNSMNRIGSVRVYANGAVHDGILRNEWNFKGITLTDAYSSGYSPVNACLRNGVDLPLGTTTMSSGGIEICKYDPETNMVYVTPEGRYQSIEDYEIVGGPTGENGTPVTGTQYKMTEEADAELTEASPTQWYVIRRAVAHILYTTANSAGMRNGAYENYSQANVEASGNFVYFWNAPQYWSVYQSIIPEIELTNCKLVEGQDIPEWLQVTEEGRVLINIDSTDLDEVRAALGCGEDGSVTIEFQMEAVLFNRVGVTGHYTYTPEGQVDPTWDSDMGHPFVITVTLTITP</sequence>
<reference evidence="6" key="1">
    <citation type="submission" date="2020-10" db="EMBL/GenBank/DDBJ databases">
        <authorList>
            <person name="Gilroy R."/>
        </authorList>
    </citation>
    <scope>NUCLEOTIDE SEQUENCE</scope>
    <source>
        <strain evidence="6">ChiW16-3235</strain>
    </source>
</reference>
<dbReference type="EMBL" id="DVHK01000110">
    <property type="protein sequence ID" value="HIR67449.1"/>
    <property type="molecule type" value="Genomic_DNA"/>
</dbReference>
<evidence type="ECO:0000256" key="1">
    <source>
        <dbReference type="ARBA" id="ARBA00005336"/>
    </source>
</evidence>
<comment type="caution">
    <text evidence="6">The sequence shown here is derived from an EMBL/GenBank/DDBJ whole genome shotgun (WGS) entry which is preliminary data.</text>
</comment>
<dbReference type="AlphaFoldDB" id="A0A9D1E7C0"/>
<reference evidence="6" key="2">
    <citation type="journal article" date="2021" name="PeerJ">
        <title>Extensive microbial diversity within the chicken gut microbiome revealed by metagenomics and culture.</title>
        <authorList>
            <person name="Gilroy R."/>
            <person name="Ravi A."/>
            <person name="Getino M."/>
            <person name="Pursley I."/>
            <person name="Horton D.L."/>
            <person name="Alikhan N.F."/>
            <person name="Baker D."/>
            <person name="Gharbi K."/>
            <person name="Hall N."/>
            <person name="Watson M."/>
            <person name="Adriaenssens E.M."/>
            <person name="Foster-Nyarko E."/>
            <person name="Jarju S."/>
            <person name="Secka A."/>
            <person name="Antonio M."/>
            <person name="Oren A."/>
            <person name="Chaudhuri R.R."/>
            <person name="La Ragione R."/>
            <person name="Hildebrand F."/>
            <person name="Pallen M.J."/>
        </authorList>
    </citation>
    <scope>NUCLEOTIDE SEQUENCE</scope>
    <source>
        <strain evidence="6">ChiW16-3235</strain>
    </source>
</reference>
<dbReference type="InterPro" id="IPR002772">
    <property type="entry name" value="Glyco_hydro_3_C"/>
</dbReference>
<gene>
    <name evidence="6" type="ORF">IAB94_05335</name>
</gene>
<organism evidence="6 7">
    <name type="scientific">Candidatus Coproplasma avicola</name>
    <dbReference type="NCBI Taxonomy" id="2840744"/>
    <lineage>
        <taxon>Bacteria</taxon>
        <taxon>Bacillati</taxon>
        <taxon>Bacillota</taxon>
        <taxon>Clostridia</taxon>
        <taxon>Eubacteriales</taxon>
        <taxon>Candidatus Coproplasma</taxon>
    </lineage>
</organism>
<name>A0A9D1E7C0_9FIRM</name>
<feature type="region of interest" description="Disordered" evidence="3">
    <location>
        <begin position="33"/>
        <end position="59"/>
    </location>
</feature>
<feature type="chain" id="PRO_5039094059" evidence="4">
    <location>
        <begin position="29"/>
        <end position="1232"/>
    </location>
</feature>
<dbReference type="InterPro" id="IPR026891">
    <property type="entry name" value="Fn3-like"/>
</dbReference>
<dbReference type="SUPFAM" id="SSF51445">
    <property type="entry name" value="(Trans)glycosidases"/>
    <property type="match status" value="1"/>
</dbReference>
<dbReference type="PRINTS" id="PR00133">
    <property type="entry name" value="GLHYDRLASE3"/>
</dbReference>
<dbReference type="Pfam" id="PF00933">
    <property type="entry name" value="Glyco_hydro_3"/>
    <property type="match status" value="1"/>
</dbReference>
<dbReference type="Gene3D" id="3.20.20.300">
    <property type="entry name" value="Glycoside hydrolase, family 3, N-terminal domain"/>
    <property type="match status" value="1"/>
</dbReference>
<dbReference type="PANTHER" id="PTHR42715:SF10">
    <property type="entry name" value="BETA-GLUCOSIDASE"/>
    <property type="match status" value="1"/>
</dbReference>
<dbReference type="Pfam" id="PF14310">
    <property type="entry name" value="Fn3-like"/>
    <property type="match status" value="1"/>
</dbReference>
<evidence type="ECO:0000259" key="5">
    <source>
        <dbReference type="SMART" id="SM01217"/>
    </source>
</evidence>
<accession>A0A9D1E7C0</accession>
<dbReference type="Pfam" id="PF01915">
    <property type="entry name" value="Glyco_hydro_3_C"/>
    <property type="match status" value="1"/>
</dbReference>
<comment type="similarity">
    <text evidence="1">Belongs to the glycosyl hydrolase 3 family.</text>
</comment>
<dbReference type="InterPro" id="IPR013783">
    <property type="entry name" value="Ig-like_fold"/>
</dbReference>
<evidence type="ECO:0000256" key="4">
    <source>
        <dbReference type="SAM" id="SignalP"/>
    </source>
</evidence>
<proteinExistence type="inferred from homology"/>
<feature type="signal peptide" evidence="4">
    <location>
        <begin position="1"/>
        <end position="28"/>
    </location>
</feature>
<keyword evidence="2 6" id="KW-0378">Hydrolase</keyword>
<dbReference type="InterPro" id="IPR036962">
    <property type="entry name" value="Glyco_hydro_3_N_sf"/>
</dbReference>
<feature type="compositionally biased region" description="Low complexity" evidence="3">
    <location>
        <begin position="33"/>
        <end position="55"/>
    </location>
</feature>
<dbReference type="PANTHER" id="PTHR42715">
    <property type="entry name" value="BETA-GLUCOSIDASE"/>
    <property type="match status" value="1"/>
</dbReference>
<dbReference type="GO" id="GO:0004553">
    <property type="term" value="F:hydrolase activity, hydrolyzing O-glycosyl compounds"/>
    <property type="evidence" value="ECO:0007669"/>
    <property type="project" value="InterPro"/>
</dbReference>
<dbReference type="InterPro" id="IPR050288">
    <property type="entry name" value="Cellulose_deg_GH3"/>
</dbReference>
<dbReference type="SUPFAM" id="SSF52279">
    <property type="entry name" value="Beta-D-glucan exohydrolase, C-terminal domain"/>
    <property type="match status" value="1"/>
</dbReference>
<dbReference type="InterPro" id="IPR017853">
    <property type="entry name" value="GH"/>
</dbReference>